<gene>
    <name evidence="2" type="ORF">K460DRAFT_395710</name>
</gene>
<feature type="region of interest" description="Disordered" evidence="1">
    <location>
        <begin position="320"/>
        <end position="343"/>
    </location>
</feature>
<evidence type="ECO:0000313" key="3">
    <source>
        <dbReference type="Proteomes" id="UP000800039"/>
    </source>
</evidence>
<dbReference type="Proteomes" id="UP000800039">
    <property type="component" value="Unassembled WGS sequence"/>
</dbReference>
<comment type="caution">
    <text evidence="2">The sequence shown here is derived from an EMBL/GenBank/DDBJ whole genome shotgun (WGS) entry which is preliminary data.</text>
</comment>
<name>A0A9P4GIH3_9PLEO</name>
<dbReference type="GeneID" id="63853313"/>
<reference evidence="2" key="1">
    <citation type="submission" date="2020-01" db="EMBL/GenBank/DDBJ databases">
        <authorList>
            <consortium name="DOE Joint Genome Institute"/>
            <person name="Haridas S."/>
            <person name="Albert R."/>
            <person name="Binder M."/>
            <person name="Bloem J."/>
            <person name="Labutti K."/>
            <person name="Salamov A."/>
            <person name="Andreopoulos B."/>
            <person name="Baker S.E."/>
            <person name="Barry K."/>
            <person name="Bills G."/>
            <person name="Bluhm B.H."/>
            <person name="Cannon C."/>
            <person name="Castanera R."/>
            <person name="Culley D.E."/>
            <person name="Daum C."/>
            <person name="Ezra D."/>
            <person name="Gonzalez J.B."/>
            <person name="Henrissat B."/>
            <person name="Kuo A."/>
            <person name="Liang C."/>
            <person name="Lipzen A."/>
            <person name="Lutzoni F."/>
            <person name="Magnuson J."/>
            <person name="Mondo S."/>
            <person name="Nolan M."/>
            <person name="Ohm R."/>
            <person name="Pangilinan J."/>
            <person name="Park H.-J."/>
            <person name="Ramirez L."/>
            <person name="Alfaro M."/>
            <person name="Sun H."/>
            <person name="Tritt A."/>
            <person name="Yoshinaga Y."/>
            <person name="Zwiers L.-H."/>
            <person name="Turgeon B.G."/>
            <person name="Goodwin S.B."/>
            <person name="Spatafora J.W."/>
            <person name="Crous P.W."/>
            <person name="Grigoriev I.V."/>
        </authorList>
    </citation>
    <scope>NUCLEOTIDE SEQUENCE</scope>
    <source>
        <strain evidence="2">CBS 394.84</strain>
    </source>
</reference>
<proteinExistence type="predicted"/>
<keyword evidence="3" id="KW-1185">Reference proteome</keyword>
<dbReference type="EMBL" id="ML976616">
    <property type="protein sequence ID" value="KAF1846257.1"/>
    <property type="molecule type" value="Genomic_DNA"/>
</dbReference>
<organism evidence="2 3">
    <name type="scientific">Cucurbitaria berberidis CBS 394.84</name>
    <dbReference type="NCBI Taxonomy" id="1168544"/>
    <lineage>
        <taxon>Eukaryota</taxon>
        <taxon>Fungi</taxon>
        <taxon>Dikarya</taxon>
        <taxon>Ascomycota</taxon>
        <taxon>Pezizomycotina</taxon>
        <taxon>Dothideomycetes</taxon>
        <taxon>Pleosporomycetidae</taxon>
        <taxon>Pleosporales</taxon>
        <taxon>Pleosporineae</taxon>
        <taxon>Cucurbitariaceae</taxon>
        <taxon>Cucurbitaria</taxon>
    </lineage>
</organism>
<feature type="compositionally biased region" description="Polar residues" evidence="1">
    <location>
        <begin position="330"/>
        <end position="340"/>
    </location>
</feature>
<evidence type="ECO:0000256" key="1">
    <source>
        <dbReference type="SAM" id="MobiDB-lite"/>
    </source>
</evidence>
<dbReference type="AlphaFoldDB" id="A0A9P4GIH3"/>
<sequence>MSSPFISEDTYEHAIDVAPEAHGKTPSYSQTSLSPQNVAHFGNVGFLADNLLYVEQESQQLETLSTLNSSSPPQNDVGLHQTMFGSFGESFTTVHDGSYRPSEGLIHSQRLDGQNTALVVVPPALSQVQQTSQPRQANGVYFDNFNHGINALPPFWRCPANDTSIPTTDDHRQYWAGRLLAGMNNLTDVFDKPSAAFRKHWFDPSWYTAPHRESVCWEILAIAEGLHRSRPFALQTFDPQFWKQTFKTRDWTFSQRMEKIITLLTYSKARCERLLGGMSMHHVVGNPVTLLSSTRGNAKQNRRRQDFLEAGREAQKLDPALGVVEDPATSPDNLSRNARQNLKRQRLLEVGRAAKRQKTEL</sequence>
<evidence type="ECO:0000313" key="2">
    <source>
        <dbReference type="EMBL" id="KAF1846257.1"/>
    </source>
</evidence>
<dbReference type="RefSeq" id="XP_040788820.1">
    <property type="nucleotide sequence ID" value="XM_040936062.1"/>
</dbReference>
<protein>
    <submittedName>
        <fullName evidence="2">Uncharacterized protein</fullName>
    </submittedName>
</protein>
<accession>A0A9P4GIH3</accession>
<dbReference type="OrthoDB" id="3794856at2759"/>